<dbReference type="OrthoDB" id="539213at2759"/>
<evidence type="ECO:0000313" key="2">
    <source>
        <dbReference type="EMBL" id="KAF5723251.1"/>
    </source>
</evidence>
<feature type="domain" description="Clr5" evidence="1">
    <location>
        <begin position="10"/>
        <end position="61"/>
    </location>
</feature>
<keyword evidence="3" id="KW-1185">Reference proteome</keyword>
<evidence type="ECO:0000313" key="3">
    <source>
        <dbReference type="Proteomes" id="UP000544331"/>
    </source>
</evidence>
<reference evidence="2 3" key="1">
    <citation type="submission" date="2020-05" db="EMBL/GenBank/DDBJ databases">
        <title>Identification and distribution of gene clusters putatively required for synthesis of sphingolipid metabolism inhibitors in phylogenetically diverse species of the filamentous fungus Fusarium.</title>
        <authorList>
            <person name="Kim H.-S."/>
            <person name="Busman M."/>
            <person name="Brown D.W."/>
            <person name="Divon H."/>
            <person name="Uhlig S."/>
            <person name="Proctor R.H."/>
        </authorList>
    </citation>
    <scope>NUCLEOTIDE SEQUENCE [LARGE SCALE GENOMIC DNA]</scope>
    <source>
        <strain evidence="2 3">NRRL 66235</strain>
    </source>
</reference>
<organism evidence="2 3">
    <name type="scientific">Fusarium mundagurra</name>
    <dbReference type="NCBI Taxonomy" id="1567541"/>
    <lineage>
        <taxon>Eukaryota</taxon>
        <taxon>Fungi</taxon>
        <taxon>Dikarya</taxon>
        <taxon>Ascomycota</taxon>
        <taxon>Pezizomycotina</taxon>
        <taxon>Sordariomycetes</taxon>
        <taxon>Hypocreomycetidae</taxon>
        <taxon>Hypocreales</taxon>
        <taxon>Nectriaceae</taxon>
        <taxon>Fusarium</taxon>
        <taxon>Fusarium fujikuroi species complex</taxon>
    </lineage>
</organism>
<protein>
    <submittedName>
        <fullName evidence="2">Ankyrin repeat-containing protein</fullName>
    </submittedName>
</protein>
<comment type="caution">
    <text evidence="2">The sequence shown here is derived from an EMBL/GenBank/DDBJ whole genome shotgun (WGS) entry which is preliminary data.</text>
</comment>
<dbReference type="InterPro" id="IPR025676">
    <property type="entry name" value="Clr5_dom"/>
</dbReference>
<proteinExistence type="predicted"/>
<accession>A0A8H6DMX1</accession>
<evidence type="ECO:0000259" key="1">
    <source>
        <dbReference type="Pfam" id="PF14420"/>
    </source>
</evidence>
<gene>
    <name evidence="2" type="ORF">FMUND_2030</name>
</gene>
<dbReference type="AlphaFoldDB" id="A0A8H6DMX1"/>
<dbReference type="Proteomes" id="UP000544331">
    <property type="component" value="Unassembled WGS sequence"/>
</dbReference>
<name>A0A8H6DMX1_9HYPO</name>
<dbReference type="EMBL" id="JAAOAN010000071">
    <property type="protein sequence ID" value="KAF5723251.1"/>
    <property type="molecule type" value="Genomic_DNA"/>
</dbReference>
<sequence>MEQRRRRPTEEQWLQVKGLIRRHYLANDMHLRDLTALLRGKGLPITKAQLEYKLKGWKMSKNIDDKAWKFIDHTIKKRKRRGKDSEVIHCGKRVKPSTVDKETNRHRDVSIFARSAPGMWYRKLGTVVGAV</sequence>
<dbReference type="Pfam" id="PF14420">
    <property type="entry name" value="Clr5"/>
    <property type="match status" value="1"/>
</dbReference>